<evidence type="ECO:0000256" key="8">
    <source>
        <dbReference type="SAM" id="Phobius"/>
    </source>
</evidence>
<keyword evidence="8" id="KW-0472">Membrane</keyword>
<dbReference type="CDD" id="cd17352">
    <property type="entry name" value="MFS_MCT_SLC16"/>
    <property type="match status" value="1"/>
</dbReference>
<protein>
    <submittedName>
        <fullName evidence="10">CLUMA_CG010346, isoform A</fullName>
    </submittedName>
</protein>
<gene>
    <name evidence="10" type="ORF">CLUMA_CG010346</name>
</gene>
<dbReference type="Gene3D" id="3.90.550.10">
    <property type="entry name" value="Spore Coat Polysaccharide Biosynthesis Protein SpsA, Chain A"/>
    <property type="match status" value="1"/>
</dbReference>
<dbReference type="Pfam" id="PF05334">
    <property type="entry name" value="DUF719"/>
    <property type="match status" value="1"/>
</dbReference>
<name>A0A1J1IER9_9DIPT</name>
<feature type="transmembrane region" description="Helical" evidence="8">
    <location>
        <begin position="504"/>
        <end position="528"/>
    </location>
</feature>
<dbReference type="InterPro" id="IPR029044">
    <property type="entry name" value="Nucleotide-diphossugar_trans"/>
</dbReference>
<evidence type="ECO:0000256" key="2">
    <source>
        <dbReference type="ARBA" id="ARBA00006903"/>
    </source>
</evidence>
<dbReference type="SUPFAM" id="SSF53448">
    <property type="entry name" value="Nucleotide-diphospho-sugar transferases"/>
    <property type="match status" value="1"/>
</dbReference>
<feature type="compositionally biased region" description="Polar residues" evidence="7">
    <location>
        <begin position="408"/>
        <end position="422"/>
    </location>
</feature>
<evidence type="ECO:0000313" key="11">
    <source>
        <dbReference type="Proteomes" id="UP000183832"/>
    </source>
</evidence>
<evidence type="ECO:0000256" key="6">
    <source>
        <dbReference type="ARBA" id="ARBA00046432"/>
    </source>
</evidence>
<dbReference type="Gene3D" id="2.160.10.10">
    <property type="entry name" value="Hexapeptide repeat proteins"/>
    <property type="match status" value="1"/>
</dbReference>
<evidence type="ECO:0000256" key="3">
    <source>
        <dbReference type="ARBA" id="ARBA00007878"/>
    </source>
</evidence>
<dbReference type="InterPro" id="IPR036259">
    <property type="entry name" value="MFS_trans_sf"/>
</dbReference>
<accession>A0A1J1IER9</accession>
<reference evidence="10 11" key="1">
    <citation type="submission" date="2015-04" db="EMBL/GenBank/DDBJ databases">
        <authorList>
            <person name="Syromyatnikov M.Y."/>
            <person name="Popov V.N."/>
        </authorList>
    </citation>
    <scope>NUCLEOTIDE SEQUENCE [LARGE SCALE GENOMIC DNA]</scope>
</reference>
<dbReference type="STRING" id="568069.A0A1J1IER9"/>
<comment type="similarity">
    <text evidence="2">Belongs to the FAM114 family.</text>
</comment>
<dbReference type="GO" id="GO:0008028">
    <property type="term" value="F:monocarboxylic acid transmembrane transporter activity"/>
    <property type="evidence" value="ECO:0007669"/>
    <property type="project" value="TreeGrafter"/>
</dbReference>
<feature type="transmembrane region" description="Helical" evidence="8">
    <location>
        <begin position="215"/>
        <end position="234"/>
    </location>
</feature>
<feature type="transmembrane region" description="Helical" evidence="8">
    <location>
        <begin position="95"/>
        <end position="115"/>
    </location>
</feature>
<feature type="region of interest" description="Disordered" evidence="7">
    <location>
        <begin position="1"/>
        <end position="42"/>
    </location>
</feature>
<comment type="subunit">
    <text evidence="6">Component of the translation initiation factor 2B (eIF2B) complex which is a heterodecamer of two sets of five different subunits: alpha, beta, gamma, delta and epsilon. Subunits alpha, beta and delta comprise a regulatory subcomplex and subunits epsilon and gamma comprise a catalytic subcomplex. Within the complex, the hexameric regulatory complex resides at the center, with the two heterodimeric catalytic subcomplexes bound on opposite sides.</text>
</comment>
<keyword evidence="8" id="KW-1133">Transmembrane helix</keyword>
<keyword evidence="4" id="KW-0963">Cytoplasm</keyword>
<dbReference type="Pfam" id="PF25084">
    <property type="entry name" value="LbH_EIF2B"/>
    <property type="match status" value="1"/>
</dbReference>
<dbReference type="InterPro" id="IPR007998">
    <property type="entry name" value="DUF719"/>
</dbReference>
<dbReference type="InterPro" id="IPR011701">
    <property type="entry name" value="MFS"/>
</dbReference>
<feature type="region of interest" description="Disordered" evidence="7">
    <location>
        <begin position="309"/>
        <end position="355"/>
    </location>
</feature>
<feature type="transmembrane region" description="Helical" evidence="8">
    <location>
        <begin position="632"/>
        <end position="652"/>
    </location>
</feature>
<feature type="transmembrane region" description="Helical" evidence="8">
    <location>
        <begin position="540"/>
        <end position="559"/>
    </location>
</feature>
<dbReference type="CDD" id="cd04652">
    <property type="entry name" value="LbH_eIF2B_gamma_C"/>
    <property type="match status" value="1"/>
</dbReference>
<dbReference type="Gene3D" id="1.20.1250.20">
    <property type="entry name" value="MFS general substrate transporter like domains"/>
    <property type="match status" value="2"/>
</dbReference>
<evidence type="ECO:0000313" key="10">
    <source>
        <dbReference type="EMBL" id="CRK96937.1"/>
    </source>
</evidence>
<keyword evidence="5" id="KW-0597">Phosphoprotein</keyword>
<feature type="transmembrane region" description="Helical" evidence="8">
    <location>
        <begin position="664"/>
        <end position="684"/>
    </location>
</feature>
<dbReference type="PANTHER" id="PTHR11360">
    <property type="entry name" value="MONOCARBOXYLATE TRANSPORTER"/>
    <property type="match status" value="1"/>
</dbReference>
<dbReference type="OrthoDB" id="6509908at2759"/>
<organism evidence="10 11">
    <name type="scientific">Clunio marinus</name>
    <dbReference type="NCBI Taxonomy" id="568069"/>
    <lineage>
        <taxon>Eukaryota</taxon>
        <taxon>Metazoa</taxon>
        <taxon>Ecdysozoa</taxon>
        <taxon>Arthropoda</taxon>
        <taxon>Hexapoda</taxon>
        <taxon>Insecta</taxon>
        <taxon>Pterygota</taxon>
        <taxon>Neoptera</taxon>
        <taxon>Endopterygota</taxon>
        <taxon>Diptera</taxon>
        <taxon>Nematocera</taxon>
        <taxon>Chironomoidea</taxon>
        <taxon>Chironomidae</taxon>
        <taxon>Clunio</taxon>
    </lineage>
</organism>
<dbReference type="InterPro" id="IPR050327">
    <property type="entry name" value="Proton-linked_MCT"/>
</dbReference>
<sequence>MPPQNAVEMVPSKSDNTPKNGNMNNNNNNNNNVKESTQPEPVEPTQTMIVIPPDGGFGWIVMLASFCCNIIVDGIVFSTGFFITPIQEHMNSSKATIALVGSLLGGFYLIVGPFVSALSNRYGFRKVTILGSLIAAAAFFLSSFASTPIELYLSYGVMGGIGFCFIYMPSVIIVGYYFEKWRPLATGVALCGSGIGTFIMAPISQYLIKTLQWQGALRIQAVMVLACGVFGLAYRPIKPTVVVDTEDEENNPEGKSLVTDGISTPAFIKPFADGRISYSVPNSSHNTWMGTPNNTNYPTAAEIFKGIPVNSERRSSQTSAQLSQVNVVPSAKKEKRSGHATPTEEFPHPPPVFSALNTPHELKPVGEVVEEGEENETLLEKNEVKAMIIAQAAGRRHTVSGRRPGSEIQANSRQSDSQANSRRGSRADVSRPLYRDDIFFSGSLAKLPQYRSQTSLGYHMSVTHVPTVKDIEEEENQASKCKICPEAVRRTLGTMLDVSLFKEFSFVLLACSGFLTMMGFFVPFIYIAERARMASIDEDTAVFLVSAIGISNTVARILCGWLSSFDGISALALNNIFITAGGIATMISGWFMQVHSQYIYTLIFGVTCAVFSALRSIIVVDLLGLEKLTNAFGILLLFQGIAAVIGSPLAGFLFDLTNSYDLPFYVAGGLMTISALLTYPLNYVKRWQHSKGKNYLAYLGLGRQFFLDKSFLKLLRMVAKEFQAVVLAAGHGTRFTDLLGNRPKCLLPVGPFPLIFYPLQLLQKYGFEAPDSSIVVPGPKAKHKQERDLVGINSENDRLLFLASTSDFEDVMTLPAHLLRSHGKISIHSGLVDAHIYLVKRWVVDYLAESDRFSTIKGELLPFIIKKQMSRPAHTSKIEGHHTSEVGYDSNDIFYHIKQDEIDRKVLETNLNNFGRLKTSHDSELIRCFAYIAPASSIGIRVNTILGFCTANRKIFDIWESLCGNIPLVSSNAIIKSTQMTNCAVAENTTLSEKTSIKSTVFGVNCLVNEKTRISDSYIMNNVTIEERVVIENCIICDKAVIKKGSILKNCLVGFNFTVNEDTVKDKVHLTDSDAFESADEEIEDKKQKNVAVTKPEKEIKIEDTKAITPPEKTTPINPPANTSNIAEEKPSSVENEASKPESLVSSWRTWGAFNVISNASKTVASITTQVSQSISTAIDSINIPEPEEMAKLHAEQMKAAKEESSVNDEKSTENNEESGFKLDSLLSGVSQISSKVVAGGLDTLEGIGKKTINILQDTDPNIKNKIRNINVNNKPNLSDLLREAKEREEPTTNNEKQKIISFEHLLDDYKGLVYLEALEILSNQSKIKIELLMKPLTDDMLTDMEETLSEIKELCEFDSENHDEDLNGENLSSKLEAATADLNVKLNFHEIVDHSKEIEHWFEDSTNDMSTITIYEKSINVMAKTCALSLNNFQKLAELLLSQDYRSTADETDALTQLATIYCSLFNYFATKFSQKLTTQSNNDNETKKMSTNLFLESSNATSYVKKAFNLFIPILQIGAV</sequence>
<keyword evidence="8" id="KW-0812">Transmembrane</keyword>
<dbReference type="SUPFAM" id="SSF103473">
    <property type="entry name" value="MFS general substrate transporter"/>
    <property type="match status" value="1"/>
</dbReference>
<feature type="region of interest" description="Disordered" evidence="7">
    <location>
        <begin position="1197"/>
        <end position="1219"/>
    </location>
</feature>
<evidence type="ECO:0000256" key="4">
    <source>
        <dbReference type="ARBA" id="ARBA00022490"/>
    </source>
</evidence>
<dbReference type="EMBL" id="CVRI01000045">
    <property type="protein sequence ID" value="CRK96937.1"/>
    <property type="molecule type" value="Genomic_DNA"/>
</dbReference>
<dbReference type="Proteomes" id="UP000183832">
    <property type="component" value="Unassembled WGS sequence"/>
</dbReference>
<evidence type="ECO:0000256" key="7">
    <source>
        <dbReference type="SAM" id="MobiDB-lite"/>
    </source>
</evidence>
<feature type="transmembrane region" description="Helical" evidence="8">
    <location>
        <begin position="127"/>
        <end position="146"/>
    </location>
</feature>
<evidence type="ECO:0000256" key="5">
    <source>
        <dbReference type="ARBA" id="ARBA00022553"/>
    </source>
</evidence>
<evidence type="ECO:0000256" key="1">
    <source>
        <dbReference type="ARBA" id="ARBA00004514"/>
    </source>
</evidence>
<comment type="similarity">
    <text evidence="3">Belongs to the eIF-2B gamma/epsilon subunits family.</text>
</comment>
<feature type="region of interest" description="Disordered" evidence="7">
    <location>
        <begin position="1104"/>
        <end position="1141"/>
    </location>
</feature>
<dbReference type="PANTHER" id="PTHR11360:SF238">
    <property type="entry name" value="SD10469P"/>
    <property type="match status" value="1"/>
</dbReference>
<feature type="compositionally biased region" description="Basic and acidic residues" evidence="7">
    <location>
        <begin position="1127"/>
        <end position="1140"/>
    </location>
</feature>
<feature type="transmembrane region" description="Helical" evidence="8">
    <location>
        <begin position="152"/>
        <end position="177"/>
    </location>
</feature>
<feature type="region of interest" description="Disordered" evidence="7">
    <location>
        <begin position="394"/>
        <end position="428"/>
    </location>
</feature>
<comment type="subcellular location">
    <subcellularLocation>
        <location evidence="1">Cytoplasm</location>
        <location evidence="1">Cytosol</location>
    </subcellularLocation>
</comment>
<feature type="transmembrane region" description="Helical" evidence="8">
    <location>
        <begin position="571"/>
        <end position="592"/>
    </location>
</feature>
<feature type="transmembrane region" description="Helical" evidence="8">
    <location>
        <begin position="184"/>
        <end position="203"/>
    </location>
</feature>
<dbReference type="Pfam" id="PF07690">
    <property type="entry name" value="MFS_1"/>
    <property type="match status" value="2"/>
</dbReference>
<feature type="domain" description="EIF2B subunit epsilon/gamma LbH" evidence="9">
    <location>
        <begin position="980"/>
        <end position="1063"/>
    </location>
</feature>
<keyword evidence="11" id="KW-1185">Reference proteome</keyword>
<feature type="compositionally biased region" description="Low complexity" evidence="7">
    <location>
        <begin position="20"/>
        <end position="32"/>
    </location>
</feature>
<proteinExistence type="inferred from homology"/>
<feature type="transmembrane region" description="Helical" evidence="8">
    <location>
        <begin position="598"/>
        <end position="620"/>
    </location>
</feature>
<dbReference type="InterPro" id="IPR056764">
    <property type="entry name" value="LbH_EIF2B3/5"/>
</dbReference>
<feature type="compositionally biased region" description="Polar residues" evidence="7">
    <location>
        <begin position="33"/>
        <end position="42"/>
    </location>
</feature>
<feature type="compositionally biased region" description="Polar residues" evidence="7">
    <location>
        <begin position="316"/>
        <end position="327"/>
    </location>
</feature>
<evidence type="ECO:0000259" key="9">
    <source>
        <dbReference type="Pfam" id="PF25084"/>
    </source>
</evidence>
<feature type="compositionally biased region" description="Basic and acidic residues" evidence="7">
    <location>
        <begin position="1197"/>
        <end position="1214"/>
    </location>
</feature>
<feature type="transmembrane region" description="Helical" evidence="8">
    <location>
        <begin position="57"/>
        <end position="83"/>
    </location>
</feature>